<dbReference type="KEGG" id="cgob:115008571"/>
<evidence type="ECO:0000256" key="1">
    <source>
        <dbReference type="SAM" id="MobiDB-lite"/>
    </source>
</evidence>
<gene>
    <name evidence="4" type="primary">LOC115008571</name>
</gene>
<keyword evidence="3" id="KW-1185">Reference proteome</keyword>
<dbReference type="PANTHER" id="PTHR46599:SF3">
    <property type="entry name" value="PIGGYBAC TRANSPOSABLE ELEMENT-DERIVED PROTEIN 4"/>
    <property type="match status" value="1"/>
</dbReference>
<dbReference type="OrthoDB" id="118105at2759"/>
<feature type="region of interest" description="Disordered" evidence="1">
    <location>
        <begin position="1"/>
        <end position="86"/>
    </location>
</feature>
<dbReference type="PANTHER" id="PTHR46599">
    <property type="entry name" value="PIGGYBAC TRANSPOSABLE ELEMENT-DERIVED PROTEIN 4"/>
    <property type="match status" value="1"/>
</dbReference>
<evidence type="ECO:0000259" key="2">
    <source>
        <dbReference type="Pfam" id="PF13843"/>
    </source>
</evidence>
<name>A0A6J2PS30_COTGO</name>
<dbReference type="AlphaFoldDB" id="A0A6J2PS30"/>
<evidence type="ECO:0000313" key="3">
    <source>
        <dbReference type="Proteomes" id="UP000504630"/>
    </source>
</evidence>
<dbReference type="InParanoid" id="A0A6J2PS30"/>
<dbReference type="GeneID" id="115008571"/>
<sequence>MSARRRSFGDAGAEDEEVSIRGHKQGRRGRSCGDAGGSGDAVRDRSRSPQHQRWQTEAEPDNGVPPPPKFKPKRTPGVQPPLDMGNPAPSEIFSHFFDAEVFKLLCENTNKNAARNLERGRKFVWTKLTPEEMKKFIGMLLYMSVLDLPKMSDFWRKQTIFHVSFPATIMSRDRFMAILSNLYMSDPEKTEENVQKKGTEDYDYLHWVRPLMEMICINCKAIYHPRRHLAVDERMVGT</sequence>
<reference evidence="4" key="1">
    <citation type="submission" date="2025-08" db="UniProtKB">
        <authorList>
            <consortium name="RefSeq"/>
        </authorList>
    </citation>
    <scope>IDENTIFICATION</scope>
</reference>
<dbReference type="RefSeq" id="XP_029288116.1">
    <property type="nucleotide sequence ID" value="XM_029432256.1"/>
</dbReference>
<dbReference type="Pfam" id="PF13843">
    <property type="entry name" value="DDE_Tnp_1_7"/>
    <property type="match status" value="1"/>
</dbReference>
<feature type="compositionally biased region" description="Basic residues" evidence="1">
    <location>
        <begin position="21"/>
        <end position="30"/>
    </location>
</feature>
<accession>A0A6J2PS30</accession>
<feature type="domain" description="PiggyBac transposable element-derived protein" evidence="2">
    <location>
        <begin position="89"/>
        <end position="236"/>
    </location>
</feature>
<organism evidence="3 4">
    <name type="scientific">Cottoperca gobio</name>
    <name type="common">Frogmouth</name>
    <name type="synonym">Aphritis gobio</name>
    <dbReference type="NCBI Taxonomy" id="56716"/>
    <lineage>
        <taxon>Eukaryota</taxon>
        <taxon>Metazoa</taxon>
        <taxon>Chordata</taxon>
        <taxon>Craniata</taxon>
        <taxon>Vertebrata</taxon>
        <taxon>Euteleostomi</taxon>
        <taxon>Actinopterygii</taxon>
        <taxon>Neopterygii</taxon>
        <taxon>Teleostei</taxon>
        <taxon>Neoteleostei</taxon>
        <taxon>Acanthomorphata</taxon>
        <taxon>Eupercaria</taxon>
        <taxon>Perciformes</taxon>
        <taxon>Notothenioidei</taxon>
        <taxon>Bovichtidae</taxon>
        <taxon>Cottoperca</taxon>
    </lineage>
</organism>
<dbReference type="Proteomes" id="UP000504630">
    <property type="component" value="Chromosome 5"/>
</dbReference>
<dbReference type="InterPro" id="IPR029526">
    <property type="entry name" value="PGBD"/>
</dbReference>
<protein>
    <submittedName>
        <fullName evidence="4">PiggyBac transposable element-derived protein 3</fullName>
    </submittedName>
</protein>
<proteinExistence type="predicted"/>
<evidence type="ECO:0000313" key="4">
    <source>
        <dbReference type="RefSeq" id="XP_029288116.1"/>
    </source>
</evidence>